<evidence type="ECO:0000313" key="1">
    <source>
        <dbReference type="EMBL" id="SHK24385.1"/>
    </source>
</evidence>
<name>A0A1M6QW11_9BACT</name>
<keyword evidence="2" id="KW-1185">Reference proteome</keyword>
<protein>
    <submittedName>
        <fullName evidence="1">Uncharacterized protein</fullName>
    </submittedName>
</protein>
<accession>A0A1M6QW11</accession>
<gene>
    <name evidence="1" type="ORF">SAMN05720469_10321</name>
</gene>
<dbReference type="AlphaFoldDB" id="A0A1M6QW11"/>
<reference evidence="2" key="1">
    <citation type="submission" date="2016-11" db="EMBL/GenBank/DDBJ databases">
        <authorList>
            <person name="Varghese N."/>
            <person name="Submissions S."/>
        </authorList>
    </citation>
    <scope>NUCLEOTIDE SEQUENCE [LARGE SCALE GENOMIC DNA]</scope>
    <source>
        <strain evidence="2">UWOS</strain>
    </source>
</reference>
<sequence length="105" mass="12090">MSDVFIIGAGCSVPYGFPTGTMLMQNLKNFDYGRKFPRKNYSDGDIFLVDYIREYETVTECRQGRLGRTNSTKKSIFSVGKSEPLYSLTLARNYFALKTQKRYNI</sequence>
<dbReference type="Proteomes" id="UP000184275">
    <property type="component" value="Unassembled WGS sequence"/>
</dbReference>
<dbReference type="EMBL" id="FRAW01000003">
    <property type="protein sequence ID" value="SHK24385.1"/>
    <property type="molecule type" value="Genomic_DNA"/>
</dbReference>
<evidence type="ECO:0000313" key="2">
    <source>
        <dbReference type="Proteomes" id="UP000184275"/>
    </source>
</evidence>
<proteinExistence type="predicted"/>
<organism evidence="1 2">
    <name type="scientific">Fibrobacter intestinalis</name>
    <dbReference type="NCBI Taxonomy" id="28122"/>
    <lineage>
        <taxon>Bacteria</taxon>
        <taxon>Pseudomonadati</taxon>
        <taxon>Fibrobacterota</taxon>
        <taxon>Fibrobacteria</taxon>
        <taxon>Fibrobacterales</taxon>
        <taxon>Fibrobacteraceae</taxon>
        <taxon>Fibrobacter</taxon>
    </lineage>
</organism>